<dbReference type="GO" id="GO:0007165">
    <property type="term" value="P:signal transduction"/>
    <property type="evidence" value="ECO:0007669"/>
    <property type="project" value="UniProtKB-KW"/>
</dbReference>
<keyword evidence="3 10" id="KW-0716">Sensory transduction</keyword>
<reference evidence="11 12" key="1">
    <citation type="journal article" date="2024" name="Ann. Entomol. Soc. Am.">
        <title>Genomic analyses of the southern and eastern yellowjacket wasps (Hymenoptera: Vespidae) reveal evolutionary signatures of social life.</title>
        <authorList>
            <person name="Catto M.A."/>
            <person name="Caine P.B."/>
            <person name="Orr S.E."/>
            <person name="Hunt B.G."/>
            <person name="Goodisman M.A.D."/>
        </authorList>
    </citation>
    <scope>NUCLEOTIDE SEQUENCE [LARGE SCALE GENOMIC DNA]</scope>
    <source>
        <strain evidence="11">232</strain>
        <tissue evidence="11">Head and thorax</tissue>
    </source>
</reference>
<sequence length="373" mass="44130">MKFMGIWPEERRFDRISSYKVLIGITFVFLFCTIPQYMLLYINRSDFDLVMENLSVDNINGTISFLKMIFFWSSGGQIKDLLTAMEKDWEEVNRMEDKDKMMKYAKYSRILSTKVNAFCYSLIAIYATARCLSMRTEGRLYFFPSYFPFETMTSPLFEFKFIGQTIGAIYYSVTYTAVDTFLAMLILHVCGQLSRLRNDLIHLNTDPRKNFQMQLNYIVERHNHLNRFVDTIERRFNVMLLFQILGCTLQLCMECFHGLMLMVDDGEQMPVLELFFFTFYIVYVLLQLYLYCYVGEQLWFESTELARAAYECKWYELLPNEARTLLLIIHRSRSPLRLTAGKFCILNHELYSAVLKTSMSYLSVLRATITKDE</sequence>
<evidence type="ECO:0000256" key="3">
    <source>
        <dbReference type="ARBA" id="ARBA00022606"/>
    </source>
</evidence>
<evidence type="ECO:0000256" key="6">
    <source>
        <dbReference type="ARBA" id="ARBA00022989"/>
    </source>
</evidence>
<keyword evidence="6 10" id="KW-1133">Transmembrane helix</keyword>
<protein>
    <recommendedName>
        <fullName evidence="10">Odorant receptor</fullName>
    </recommendedName>
</protein>
<keyword evidence="9 10" id="KW-0807">Transducer</keyword>
<dbReference type="Proteomes" id="UP001607303">
    <property type="component" value="Unassembled WGS sequence"/>
</dbReference>
<keyword evidence="8 10" id="KW-0675">Receptor</keyword>
<dbReference type="EMBL" id="JAYRBN010000061">
    <property type="protein sequence ID" value="KAL2739236.1"/>
    <property type="molecule type" value="Genomic_DNA"/>
</dbReference>
<proteinExistence type="inferred from homology"/>
<keyword evidence="7 10" id="KW-0472">Membrane</keyword>
<evidence type="ECO:0000256" key="8">
    <source>
        <dbReference type="ARBA" id="ARBA00023170"/>
    </source>
</evidence>
<dbReference type="AlphaFoldDB" id="A0ABD2C2G3"/>
<comment type="similarity">
    <text evidence="10">Belongs to the insect chemoreceptor superfamily. Heteromeric odorant receptor channel (TC 1.A.69) family.</text>
</comment>
<evidence type="ECO:0000256" key="5">
    <source>
        <dbReference type="ARBA" id="ARBA00022725"/>
    </source>
</evidence>
<dbReference type="PANTHER" id="PTHR21137">
    <property type="entry name" value="ODORANT RECEPTOR"/>
    <property type="match status" value="1"/>
</dbReference>
<comment type="caution">
    <text evidence="11">The sequence shown here is derived from an EMBL/GenBank/DDBJ whole genome shotgun (WGS) entry which is preliminary data.</text>
</comment>
<feature type="transmembrane region" description="Helical" evidence="10">
    <location>
        <begin position="240"/>
        <end position="262"/>
    </location>
</feature>
<evidence type="ECO:0000256" key="1">
    <source>
        <dbReference type="ARBA" id="ARBA00004651"/>
    </source>
</evidence>
<feature type="transmembrane region" description="Helical" evidence="10">
    <location>
        <begin position="169"/>
        <end position="190"/>
    </location>
</feature>
<dbReference type="GO" id="GO:0005886">
    <property type="term" value="C:plasma membrane"/>
    <property type="evidence" value="ECO:0007669"/>
    <property type="project" value="UniProtKB-SubCell"/>
</dbReference>
<accession>A0ABD2C2G3</accession>
<keyword evidence="2" id="KW-1003">Cell membrane</keyword>
<dbReference type="GO" id="GO:0007608">
    <property type="term" value="P:sensory perception of smell"/>
    <property type="evidence" value="ECO:0007669"/>
    <property type="project" value="UniProtKB-KW"/>
</dbReference>
<keyword evidence="4 10" id="KW-0812">Transmembrane</keyword>
<organism evidence="11 12">
    <name type="scientific">Vespula maculifrons</name>
    <name type="common">Eastern yellow jacket</name>
    <name type="synonym">Wasp</name>
    <dbReference type="NCBI Taxonomy" id="7453"/>
    <lineage>
        <taxon>Eukaryota</taxon>
        <taxon>Metazoa</taxon>
        <taxon>Ecdysozoa</taxon>
        <taxon>Arthropoda</taxon>
        <taxon>Hexapoda</taxon>
        <taxon>Insecta</taxon>
        <taxon>Pterygota</taxon>
        <taxon>Neoptera</taxon>
        <taxon>Endopterygota</taxon>
        <taxon>Hymenoptera</taxon>
        <taxon>Apocrita</taxon>
        <taxon>Aculeata</taxon>
        <taxon>Vespoidea</taxon>
        <taxon>Vespidae</taxon>
        <taxon>Vespinae</taxon>
        <taxon>Vespula</taxon>
    </lineage>
</organism>
<comment type="caution">
    <text evidence="10">Lacks conserved residue(s) required for the propagation of feature annotation.</text>
</comment>
<gene>
    <name evidence="11" type="ORF">V1477_010625</name>
</gene>
<name>A0ABD2C2G3_VESMC</name>
<evidence type="ECO:0000313" key="11">
    <source>
        <dbReference type="EMBL" id="KAL2739236.1"/>
    </source>
</evidence>
<evidence type="ECO:0000256" key="4">
    <source>
        <dbReference type="ARBA" id="ARBA00022692"/>
    </source>
</evidence>
<evidence type="ECO:0000256" key="9">
    <source>
        <dbReference type="ARBA" id="ARBA00023224"/>
    </source>
</evidence>
<evidence type="ECO:0000256" key="10">
    <source>
        <dbReference type="RuleBase" id="RU351113"/>
    </source>
</evidence>
<comment type="subcellular location">
    <subcellularLocation>
        <location evidence="1 10">Cell membrane</location>
        <topology evidence="1 10">Multi-pass membrane protein</topology>
    </subcellularLocation>
</comment>
<dbReference type="Pfam" id="PF02949">
    <property type="entry name" value="7tm_6"/>
    <property type="match status" value="1"/>
</dbReference>
<evidence type="ECO:0000256" key="7">
    <source>
        <dbReference type="ARBA" id="ARBA00023136"/>
    </source>
</evidence>
<evidence type="ECO:0000313" key="12">
    <source>
        <dbReference type="Proteomes" id="UP001607303"/>
    </source>
</evidence>
<feature type="transmembrane region" description="Helical" evidence="10">
    <location>
        <begin position="21"/>
        <end position="42"/>
    </location>
</feature>
<feature type="transmembrane region" description="Helical" evidence="10">
    <location>
        <begin position="110"/>
        <end position="128"/>
    </location>
</feature>
<dbReference type="InterPro" id="IPR004117">
    <property type="entry name" value="7tm6_olfct_rcpt"/>
</dbReference>
<evidence type="ECO:0000256" key="2">
    <source>
        <dbReference type="ARBA" id="ARBA00022475"/>
    </source>
</evidence>
<dbReference type="PANTHER" id="PTHR21137:SF35">
    <property type="entry name" value="ODORANT RECEPTOR 19A-RELATED"/>
    <property type="match status" value="1"/>
</dbReference>
<keyword evidence="5 10" id="KW-0552">Olfaction</keyword>
<keyword evidence="12" id="KW-1185">Reference proteome</keyword>
<feature type="transmembrane region" description="Helical" evidence="10">
    <location>
        <begin position="274"/>
        <end position="294"/>
    </location>
</feature>